<dbReference type="EMBL" id="CACRXK020006949">
    <property type="protein sequence ID" value="CAB4010901.1"/>
    <property type="molecule type" value="Genomic_DNA"/>
</dbReference>
<name>A0A6S7IZX9_PARCT</name>
<gene>
    <name evidence="2" type="ORF">PACLA_8A011114</name>
</gene>
<dbReference type="SUPFAM" id="SSF56219">
    <property type="entry name" value="DNase I-like"/>
    <property type="match status" value="1"/>
</dbReference>
<dbReference type="AlphaFoldDB" id="A0A6S7IZX9"/>
<dbReference type="PANTHER" id="PTHR47510">
    <property type="entry name" value="REVERSE TRANSCRIPTASE DOMAIN-CONTAINING PROTEIN"/>
    <property type="match status" value="1"/>
</dbReference>
<feature type="region of interest" description="Disordered" evidence="1">
    <location>
        <begin position="172"/>
        <end position="194"/>
    </location>
</feature>
<proteinExistence type="predicted"/>
<keyword evidence="3" id="KW-1185">Reference proteome</keyword>
<sequence>MSERVLSKSLPAVTAARLQRYALFVAGFDYTIRYKNTKLHGNADGLSRLPLHSETTEEEPDQVGFFSATQFESLPVTAEQVKRETQRGPLLVKVHELVIKGWSTPQYPAFDDWNIPHSIENHRPCCLWADLYGLASIWARRDWPEYCSRNIAAEEIVAEPDIELATNPSVVQQEEAGRATTGSEQRYPTRSHQQPESKFEEIRNLLTCPSKELFGLDILILSETFCTEKIPETFYSIPGYKVYRKDRTGKSGGGLCVYVKNSVQAERRIDLETKDVEIIWLETCPYKSKRPLFIGGIYRPPSSNAASDKSIGKNIENVSLLGREVVLLGDINIDYLCTTKFANHTFTKVLKSFNLSQLMNVITRPISRTCLDHIWCTHAERLNNVKVLNIGISDHLPIMTTRIYKRACHNKGKHSTINYRDVKHLNKDKFITALKNAPWDSAFVFDDANDTVYAWYEIFNDVVNEYLPLKQKRVKRNTQPKWFNNIIGEDIKARDKLYYKARKYQTDEDWANYRIAKNKVTKTIRNAKKNYFSDKFQENKQNPSKLWNLIKNLTNDDAGKNESVKFLTENSTILKDKVTIAETFNRFFVDPQNNLASTSAPVEIEQTSNLDPIPHVDTTFSIPPMSKLRVIELLLSIPVHKSTGDDGISAKIMRIAAPAIAEPLSQLMNRCINTQTFPSKWKVAKVTPIYKGKGNRDEKSNYRPISVLPILSKLLERHICEHMYGFLQQRNLFYRLQSGFRKHHSTETALIRLIDQLLLDLDKNKVTGLIFVDYKKAFDLIDHQLLLNKLHNYGIQGDELNLLKDYLRNRWQYVNIDGFRSPKIEVKCGVPQGSILGPIFFLLFINDLPSEVFHSEVDIYADDTTLSHSAEVDLAPTAIETALQLDLDGIVRWSKTNKMIINAKKTKSMLVTGKRLAKKLPTKILSLQSENEDIEQVHFQKLLGVTIDQELTFDKHVEELSKKLGQRLGVLRKIKRFLPLDQRKLYYNTMFKQVMMYGATVWANCSVENLKTILRLQKRAARIILDVGTRTNSVSLFKQLNWLAFHDEVRLNKCVLAYKRFHGNCPSYINDILTSNADIQTRSSGRYSQRNLVCPRYSRVMEGGKSFQVSTCKLWNSIPPHIKTSEKSVETFKNELFNYFFHRYNDIDSFTIS</sequence>
<evidence type="ECO:0000313" key="3">
    <source>
        <dbReference type="Proteomes" id="UP001152795"/>
    </source>
</evidence>
<dbReference type="PANTHER" id="PTHR47510:SF3">
    <property type="entry name" value="ENDO_EXONUCLEASE_PHOSPHATASE DOMAIN-CONTAINING PROTEIN"/>
    <property type="match status" value="1"/>
</dbReference>
<protein>
    <submittedName>
        <fullName evidence="2">Uncharacterized protein</fullName>
    </submittedName>
</protein>
<feature type="compositionally biased region" description="Polar residues" evidence="1">
    <location>
        <begin position="180"/>
        <end position="192"/>
    </location>
</feature>
<organism evidence="2 3">
    <name type="scientific">Paramuricea clavata</name>
    <name type="common">Red gorgonian</name>
    <name type="synonym">Violescent sea-whip</name>
    <dbReference type="NCBI Taxonomy" id="317549"/>
    <lineage>
        <taxon>Eukaryota</taxon>
        <taxon>Metazoa</taxon>
        <taxon>Cnidaria</taxon>
        <taxon>Anthozoa</taxon>
        <taxon>Octocorallia</taxon>
        <taxon>Malacalcyonacea</taxon>
        <taxon>Plexauridae</taxon>
        <taxon>Paramuricea</taxon>
    </lineage>
</organism>
<accession>A0A6S7IZX9</accession>
<dbReference type="InterPro" id="IPR005135">
    <property type="entry name" value="Endo/exonuclease/phosphatase"/>
</dbReference>
<dbReference type="InterPro" id="IPR000477">
    <property type="entry name" value="RT_dom"/>
</dbReference>
<evidence type="ECO:0000256" key="1">
    <source>
        <dbReference type="SAM" id="MobiDB-lite"/>
    </source>
</evidence>
<reference evidence="2" key="1">
    <citation type="submission" date="2020-04" db="EMBL/GenBank/DDBJ databases">
        <authorList>
            <person name="Alioto T."/>
            <person name="Alioto T."/>
            <person name="Gomez Garrido J."/>
        </authorList>
    </citation>
    <scope>NUCLEOTIDE SEQUENCE</scope>
    <source>
        <strain evidence="2">A484AB</strain>
    </source>
</reference>
<dbReference type="InterPro" id="IPR043502">
    <property type="entry name" value="DNA/RNA_pol_sf"/>
</dbReference>
<evidence type="ECO:0000313" key="2">
    <source>
        <dbReference type="EMBL" id="CAB4010901.1"/>
    </source>
</evidence>
<comment type="caution">
    <text evidence="2">The sequence shown here is derived from an EMBL/GenBank/DDBJ whole genome shotgun (WGS) entry which is preliminary data.</text>
</comment>
<dbReference type="InterPro" id="IPR036691">
    <property type="entry name" value="Endo/exonu/phosph_ase_sf"/>
</dbReference>
<dbReference type="Pfam" id="PF00078">
    <property type="entry name" value="RVT_1"/>
    <property type="match status" value="1"/>
</dbReference>
<dbReference type="GO" id="GO:0003824">
    <property type="term" value="F:catalytic activity"/>
    <property type="evidence" value="ECO:0007669"/>
    <property type="project" value="InterPro"/>
</dbReference>
<dbReference type="Gene3D" id="3.60.10.10">
    <property type="entry name" value="Endonuclease/exonuclease/phosphatase"/>
    <property type="match status" value="1"/>
</dbReference>
<dbReference type="CDD" id="cd01650">
    <property type="entry name" value="RT_nLTR_like"/>
    <property type="match status" value="1"/>
</dbReference>
<dbReference type="PROSITE" id="PS50878">
    <property type="entry name" value="RT_POL"/>
    <property type="match status" value="1"/>
</dbReference>
<dbReference type="OrthoDB" id="445826at2759"/>
<dbReference type="Proteomes" id="UP001152795">
    <property type="component" value="Unassembled WGS sequence"/>
</dbReference>
<dbReference type="Pfam" id="PF03372">
    <property type="entry name" value="Exo_endo_phos"/>
    <property type="match status" value="1"/>
</dbReference>
<dbReference type="SUPFAM" id="SSF56672">
    <property type="entry name" value="DNA/RNA polymerases"/>
    <property type="match status" value="1"/>
</dbReference>